<dbReference type="GO" id="GO:0019878">
    <property type="term" value="P:lysine biosynthetic process via aminoadipic acid"/>
    <property type="evidence" value="ECO:0007669"/>
    <property type="project" value="UniProtKB-UniRule"/>
</dbReference>
<dbReference type="EMBL" id="JAIHNG010000116">
    <property type="protein sequence ID" value="KAI5958596.1"/>
    <property type="molecule type" value="Genomic_DNA"/>
</dbReference>
<name>A0AAD5BFR5_9ASCO</name>
<dbReference type="EC" id="4.2.1.36" evidence="5 17"/>
<dbReference type="InterPro" id="IPR036008">
    <property type="entry name" value="Aconitase_4Fe-4S_dom"/>
</dbReference>
<feature type="domain" description="Aconitase/3-isopropylmalate dehydratase large subunit alpha/beta/alpha" evidence="18">
    <location>
        <begin position="29"/>
        <end position="451"/>
    </location>
</feature>
<evidence type="ECO:0000259" key="19">
    <source>
        <dbReference type="Pfam" id="PF00694"/>
    </source>
</evidence>
<keyword evidence="9 17" id="KW-0809">Transit peptide</keyword>
<evidence type="ECO:0000256" key="12">
    <source>
        <dbReference type="ARBA" id="ARBA00023128"/>
    </source>
</evidence>
<feature type="domain" description="Aconitase A/isopropylmalate dehydratase small subunit swivel" evidence="19">
    <location>
        <begin position="503"/>
        <end position="621"/>
    </location>
</feature>
<dbReference type="RefSeq" id="XP_051609043.1">
    <property type="nucleotide sequence ID" value="XM_051751755.1"/>
</dbReference>
<dbReference type="InterPro" id="IPR000573">
    <property type="entry name" value="AconitaseA/IPMdHydase_ssu_swvl"/>
</dbReference>
<comment type="caution">
    <text evidence="20">The sequence shown here is derived from an EMBL/GenBank/DDBJ whole genome shotgun (WGS) entry which is preliminary data.</text>
</comment>
<dbReference type="CDD" id="cd01674">
    <property type="entry name" value="Homoaconitase_Swivel"/>
    <property type="match status" value="1"/>
</dbReference>
<protein>
    <recommendedName>
        <fullName evidence="6 17">Homoaconitase, mitochondrial</fullName>
        <ecNumber evidence="5 17">4.2.1.36</ecNumber>
    </recommendedName>
    <alternativeName>
        <fullName evidence="16 17">Homoaconitate hydratase</fullName>
    </alternativeName>
</protein>
<accession>A0AAD5BFR5</accession>
<dbReference type="Gene3D" id="3.30.499.10">
    <property type="entry name" value="Aconitase, domain 3"/>
    <property type="match status" value="2"/>
</dbReference>
<keyword evidence="8 17" id="KW-0479">Metal-binding</keyword>
<dbReference type="GeneID" id="76150500"/>
<dbReference type="PROSITE" id="PS01244">
    <property type="entry name" value="ACONITASE_2"/>
    <property type="match status" value="1"/>
</dbReference>
<keyword evidence="11 17" id="KW-0411">Iron-sulfur</keyword>
<keyword evidence="13 17" id="KW-0457">Lysine biosynthesis</keyword>
<dbReference type="Proteomes" id="UP001204833">
    <property type="component" value="Unassembled WGS sequence"/>
</dbReference>
<evidence type="ECO:0000256" key="1">
    <source>
        <dbReference type="ARBA" id="ARBA00003422"/>
    </source>
</evidence>
<dbReference type="PANTHER" id="PTHR43822">
    <property type="entry name" value="HOMOACONITASE, MITOCHONDRIAL-RELATED"/>
    <property type="match status" value="1"/>
</dbReference>
<dbReference type="GO" id="GO:0051539">
    <property type="term" value="F:4 iron, 4 sulfur cluster binding"/>
    <property type="evidence" value="ECO:0007669"/>
    <property type="project" value="UniProtKB-UniRule"/>
</dbReference>
<evidence type="ECO:0000256" key="13">
    <source>
        <dbReference type="ARBA" id="ARBA00023154"/>
    </source>
</evidence>
<comment type="similarity">
    <text evidence="4 17">Belongs to the aconitase/IPM isomerase family.</text>
</comment>
<dbReference type="GO" id="GO:0005739">
    <property type="term" value="C:mitochondrion"/>
    <property type="evidence" value="ECO:0007669"/>
    <property type="project" value="UniProtKB-SubCell"/>
</dbReference>
<evidence type="ECO:0000256" key="5">
    <source>
        <dbReference type="ARBA" id="ARBA00012022"/>
    </source>
</evidence>
<evidence type="ECO:0000313" key="20">
    <source>
        <dbReference type="EMBL" id="KAI5958596.1"/>
    </source>
</evidence>
<comment type="cofactor">
    <cofactor evidence="17">
        <name>[4Fe-4S] cluster</name>
        <dbReference type="ChEBI" id="CHEBI:49883"/>
    </cofactor>
    <text evidence="17">Binds 1 [4Fe-4S] cluster per subunit.</text>
</comment>
<evidence type="ECO:0000256" key="6">
    <source>
        <dbReference type="ARBA" id="ARBA00021560"/>
    </source>
</evidence>
<dbReference type="CDD" id="cd01582">
    <property type="entry name" value="Homoaconitase"/>
    <property type="match status" value="1"/>
</dbReference>
<dbReference type="SUPFAM" id="SSF53732">
    <property type="entry name" value="Aconitase iron-sulfur domain"/>
    <property type="match status" value="1"/>
</dbReference>
<dbReference type="AlphaFoldDB" id="A0AAD5BFR5"/>
<dbReference type="InterPro" id="IPR050067">
    <property type="entry name" value="IPM_dehydratase_rel_enz"/>
</dbReference>
<reference evidence="20 21" key="1">
    <citation type="journal article" date="2022" name="DNA Res.">
        <title>Genome analysis of five recently described species of the CUG-Ser clade uncovers Candida theae as a new hybrid lineage with pathogenic potential in the Candida parapsilosis species complex.</title>
        <authorList>
            <person name="Mixao V."/>
            <person name="Del Olmo V."/>
            <person name="Hegedusova E."/>
            <person name="Saus E."/>
            <person name="Pryszcz L."/>
            <person name="Cillingova A."/>
            <person name="Nosek J."/>
            <person name="Gabaldon T."/>
        </authorList>
    </citation>
    <scope>NUCLEOTIDE SEQUENCE [LARGE SCALE GENOMIC DNA]</scope>
    <source>
        <strain evidence="20 21">CBS 12239</strain>
    </source>
</reference>
<evidence type="ECO:0000256" key="3">
    <source>
        <dbReference type="ARBA" id="ARBA00005106"/>
    </source>
</evidence>
<evidence type="ECO:0000256" key="16">
    <source>
        <dbReference type="ARBA" id="ARBA00032706"/>
    </source>
</evidence>
<keyword evidence="21" id="KW-1185">Reference proteome</keyword>
<dbReference type="FunFam" id="3.30.499.10:FF:000013">
    <property type="entry name" value="Homoaconitase, mitochondrial"/>
    <property type="match status" value="1"/>
</dbReference>
<evidence type="ECO:0000256" key="4">
    <source>
        <dbReference type="ARBA" id="ARBA00007185"/>
    </source>
</evidence>
<dbReference type="PROSITE" id="PS00450">
    <property type="entry name" value="ACONITASE_1"/>
    <property type="match status" value="1"/>
</dbReference>
<evidence type="ECO:0000256" key="7">
    <source>
        <dbReference type="ARBA" id="ARBA00022605"/>
    </source>
</evidence>
<keyword evidence="12 17" id="KW-0496">Mitochondrion</keyword>
<keyword evidence="7 17" id="KW-0028">Amino-acid biosynthesis</keyword>
<evidence type="ECO:0000313" key="21">
    <source>
        <dbReference type="Proteomes" id="UP001204833"/>
    </source>
</evidence>
<comment type="catalytic activity">
    <reaction evidence="15 17">
        <text>(2R,3S)-homoisocitrate = cis-homoaconitate + H2O</text>
        <dbReference type="Rhea" id="RHEA:15485"/>
        <dbReference type="ChEBI" id="CHEBI:15377"/>
        <dbReference type="ChEBI" id="CHEBI:15404"/>
        <dbReference type="ChEBI" id="CHEBI:58174"/>
        <dbReference type="EC" id="4.2.1.36"/>
    </reaction>
</comment>
<evidence type="ECO:0000256" key="14">
    <source>
        <dbReference type="ARBA" id="ARBA00023239"/>
    </source>
</evidence>
<evidence type="ECO:0000256" key="17">
    <source>
        <dbReference type="RuleBase" id="RU362038"/>
    </source>
</evidence>
<dbReference type="PRINTS" id="PR00415">
    <property type="entry name" value="ACONITASE"/>
</dbReference>
<dbReference type="InterPro" id="IPR004418">
    <property type="entry name" value="Homoaconitase_mito"/>
</dbReference>
<comment type="function">
    <text evidence="1 17">Catalyzes the reversible hydration of cis-homoaconitate to (2R,3S)-homoisocitrate, a step in the alpha-aminoadipate pathway for lysine biosynthesis.</text>
</comment>
<evidence type="ECO:0000256" key="9">
    <source>
        <dbReference type="ARBA" id="ARBA00022946"/>
    </source>
</evidence>
<evidence type="ECO:0000256" key="2">
    <source>
        <dbReference type="ARBA" id="ARBA00004173"/>
    </source>
</evidence>
<evidence type="ECO:0000256" key="11">
    <source>
        <dbReference type="ARBA" id="ARBA00023014"/>
    </source>
</evidence>
<evidence type="ECO:0000259" key="18">
    <source>
        <dbReference type="Pfam" id="PF00330"/>
    </source>
</evidence>
<dbReference type="Pfam" id="PF00330">
    <property type="entry name" value="Aconitase"/>
    <property type="match status" value="1"/>
</dbReference>
<dbReference type="Pfam" id="PF00694">
    <property type="entry name" value="Aconitase_C"/>
    <property type="match status" value="1"/>
</dbReference>
<keyword evidence="10 17" id="KW-0408">Iron</keyword>
<gene>
    <name evidence="20" type="ORF">KGF57_002441</name>
</gene>
<dbReference type="GO" id="GO:0004409">
    <property type="term" value="F:homoaconitate hydratase activity"/>
    <property type="evidence" value="ECO:0007669"/>
    <property type="project" value="UniProtKB-UniRule"/>
</dbReference>
<dbReference type="InterPro" id="IPR018136">
    <property type="entry name" value="Aconitase_4Fe-4S_BS"/>
</dbReference>
<dbReference type="NCBIfam" id="TIGR00139">
    <property type="entry name" value="h_aconitase"/>
    <property type="match status" value="1"/>
</dbReference>
<evidence type="ECO:0000256" key="10">
    <source>
        <dbReference type="ARBA" id="ARBA00023004"/>
    </source>
</evidence>
<proteinExistence type="inferred from homology"/>
<evidence type="ECO:0000256" key="8">
    <source>
        <dbReference type="ARBA" id="ARBA00022723"/>
    </source>
</evidence>
<sequence>MRLQFHRLLSTTSPLRSTSSTTAQNLTEKIVQKYAVGLPPNKLVRSGDYVTIKPAHCMSHDNSWPVATKFMGLGAKKVKDNRQIVCTLDHDVQNKTAKNLTKYANIEKFAKEQGIDFYPAGRGIGHQIMIEEGYAFPLNLTVASDSHSNTYGGVGSLGTPIVRTDAASIWATGQTWWQIPPVAKVELKGNLQKGVTGKDIIVALCGVFNNDEVLNHAIEFVGDGVENLSIDYRLTIANMTTEWGALSGLFPIDDKLVEFYQDRLKKVGPNHPRINAATIESLQNDGLASDPDAKYAKHLVIDLNTLSPYVSGPNSVKVSNPLSKLSNDNIAINKAYLVSCTNSRLSDIQAAADVLKGRKVHPNVEFYVAAASSLVQQDAEAAGAWQTIIDAGAKPLPAGCGPCIGLGTGLLKDGEVGISATNRNFKGRMGSKDALAYLASPEVVAASAVLGKIGAPEEINGASVNPSPEIVKSIDLPKKSSSGDAATAPAEEPFAEADAVTGSVEVLPGFPKSIQGELILCNADNINTDGIYPGKYTYQDDISREQMAQVCMENYDPEFKTKTKSDDIIISGYNFGTGSSREQAATCILARGMKLVVAGSFGNIFSRNSINNALLTLEIPDLIEKLRVKYQGSSELTIRTGWFLKWDVTKATVTVVDSDAKVILQQKVGELGTNLQDIIVKGGLEGWVKSELQKEE</sequence>
<comment type="subcellular location">
    <subcellularLocation>
        <location evidence="2 17">Mitochondrion</location>
    </subcellularLocation>
</comment>
<dbReference type="Gene3D" id="3.20.19.10">
    <property type="entry name" value="Aconitase, domain 4"/>
    <property type="match status" value="1"/>
</dbReference>
<keyword evidence="14 17" id="KW-0456">Lyase</keyword>
<dbReference type="InterPro" id="IPR015928">
    <property type="entry name" value="Aconitase/3IPM_dehydase_swvl"/>
</dbReference>
<dbReference type="InterPro" id="IPR015931">
    <property type="entry name" value="Acnase/IPM_dHydase_lsu_aba_1/3"/>
</dbReference>
<dbReference type="GO" id="GO:0046872">
    <property type="term" value="F:metal ion binding"/>
    <property type="evidence" value="ECO:0007669"/>
    <property type="project" value="UniProtKB-UniRule"/>
</dbReference>
<evidence type="ECO:0000256" key="15">
    <source>
        <dbReference type="ARBA" id="ARBA00029338"/>
    </source>
</evidence>
<dbReference type="InterPro" id="IPR039386">
    <property type="entry name" value="Homoaconitase_swivel"/>
</dbReference>
<dbReference type="InterPro" id="IPR001030">
    <property type="entry name" value="Acoase/IPM_deHydtase_lsu_aba"/>
</dbReference>
<organism evidence="20 21">
    <name type="scientific">Candida theae</name>
    <dbReference type="NCBI Taxonomy" id="1198502"/>
    <lineage>
        <taxon>Eukaryota</taxon>
        <taxon>Fungi</taxon>
        <taxon>Dikarya</taxon>
        <taxon>Ascomycota</taxon>
        <taxon>Saccharomycotina</taxon>
        <taxon>Pichiomycetes</taxon>
        <taxon>Debaryomycetaceae</taxon>
        <taxon>Candida/Lodderomyces clade</taxon>
        <taxon>Candida</taxon>
    </lineage>
</organism>
<dbReference type="PANTHER" id="PTHR43822:SF2">
    <property type="entry name" value="HOMOACONITASE, MITOCHONDRIAL"/>
    <property type="match status" value="1"/>
</dbReference>
<dbReference type="SUPFAM" id="SSF52016">
    <property type="entry name" value="LeuD/IlvD-like"/>
    <property type="match status" value="1"/>
</dbReference>
<comment type="pathway">
    <text evidence="3 17">Amino-acid biosynthesis; L-lysine biosynthesis via AAA pathway; L-alpha-aminoadipate from 2-oxoglutarate: step 3/5.</text>
</comment>